<dbReference type="PANTHER" id="PTHR33527">
    <property type="entry name" value="OS07G0274300 PROTEIN"/>
    <property type="match status" value="1"/>
</dbReference>
<dbReference type="PANTHER" id="PTHR33527:SF53">
    <property type="entry name" value="OS10G0561000 PROTEIN"/>
    <property type="match status" value="1"/>
</dbReference>
<reference evidence="2" key="1">
    <citation type="journal article" date="2023" name="Nat. Commun.">
        <title>Diploid and tetraploid genomes of Acorus and the evolution of monocots.</title>
        <authorList>
            <person name="Ma L."/>
            <person name="Liu K.W."/>
            <person name="Li Z."/>
            <person name="Hsiao Y.Y."/>
            <person name="Qi Y."/>
            <person name="Fu T."/>
            <person name="Tang G.D."/>
            <person name="Zhang D."/>
            <person name="Sun W.H."/>
            <person name="Liu D.K."/>
            <person name="Li Y."/>
            <person name="Chen G.Z."/>
            <person name="Liu X.D."/>
            <person name="Liao X.Y."/>
            <person name="Jiang Y.T."/>
            <person name="Yu X."/>
            <person name="Hao Y."/>
            <person name="Huang J."/>
            <person name="Zhao X.W."/>
            <person name="Ke S."/>
            <person name="Chen Y.Y."/>
            <person name="Wu W.L."/>
            <person name="Hsu J.L."/>
            <person name="Lin Y.F."/>
            <person name="Huang M.D."/>
            <person name="Li C.Y."/>
            <person name="Huang L."/>
            <person name="Wang Z.W."/>
            <person name="Zhao X."/>
            <person name="Zhong W.Y."/>
            <person name="Peng D.H."/>
            <person name="Ahmad S."/>
            <person name="Lan S."/>
            <person name="Zhang J.S."/>
            <person name="Tsai W.C."/>
            <person name="Van de Peer Y."/>
            <person name="Liu Z.J."/>
        </authorList>
    </citation>
    <scope>NUCLEOTIDE SEQUENCE</scope>
    <source>
        <strain evidence="2">CP</strain>
    </source>
</reference>
<reference evidence="2" key="2">
    <citation type="submission" date="2023-06" db="EMBL/GenBank/DDBJ databases">
        <authorList>
            <person name="Ma L."/>
            <person name="Liu K.-W."/>
            <person name="Li Z."/>
            <person name="Hsiao Y.-Y."/>
            <person name="Qi Y."/>
            <person name="Fu T."/>
            <person name="Tang G."/>
            <person name="Zhang D."/>
            <person name="Sun W.-H."/>
            <person name="Liu D.-K."/>
            <person name="Li Y."/>
            <person name="Chen G.-Z."/>
            <person name="Liu X.-D."/>
            <person name="Liao X.-Y."/>
            <person name="Jiang Y.-T."/>
            <person name="Yu X."/>
            <person name="Hao Y."/>
            <person name="Huang J."/>
            <person name="Zhao X.-W."/>
            <person name="Ke S."/>
            <person name="Chen Y.-Y."/>
            <person name="Wu W.-L."/>
            <person name="Hsu J.-L."/>
            <person name="Lin Y.-F."/>
            <person name="Huang M.-D."/>
            <person name="Li C.-Y."/>
            <person name="Huang L."/>
            <person name="Wang Z.-W."/>
            <person name="Zhao X."/>
            <person name="Zhong W.-Y."/>
            <person name="Peng D.-H."/>
            <person name="Ahmad S."/>
            <person name="Lan S."/>
            <person name="Zhang J.-S."/>
            <person name="Tsai W.-C."/>
            <person name="Van De Peer Y."/>
            <person name="Liu Z.-J."/>
        </authorList>
    </citation>
    <scope>NUCLEOTIDE SEQUENCE</scope>
    <source>
        <strain evidence="2">CP</strain>
        <tissue evidence="2">Leaves</tissue>
    </source>
</reference>
<feature type="compositionally biased region" description="Pro residues" evidence="1">
    <location>
        <begin position="11"/>
        <end position="26"/>
    </location>
</feature>
<dbReference type="EMBL" id="JAUJYO010000011">
    <property type="protein sequence ID" value="KAK1304447.1"/>
    <property type="molecule type" value="Genomic_DNA"/>
</dbReference>
<evidence type="ECO:0000313" key="3">
    <source>
        <dbReference type="Proteomes" id="UP001180020"/>
    </source>
</evidence>
<proteinExistence type="predicted"/>
<accession>A0AAV9DWN2</accession>
<name>A0AAV9DWN2_ACOCL</name>
<gene>
    <name evidence="2" type="ORF">QJS10_CPB11g00376</name>
</gene>
<keyword evidence="3" id="KW-1185">Reference proteome</keyword>
<dbReference type="Proteomes" id="UP001180020">
    <property type="component" value="Unassembled WGS sequence"/>
</dbReference>
<comment type="caution">
    <text evidence="2">The sequence shown here is derived from an EMBL/GenBank/DDBJ whole genome shotgun (WGS) entry which is preliminary data.</text>
</comment>
<feature type="region of interest" description="Disordered" evidence="1">
    <location>
        <begin position="1"/>
        <end position="26"/>
    </location>
</feature>
<feature type="compositionally biased region" description="Basic residues" evidence="1">
    <location>
        <begin position="1"/>
        <end position="10"/>
    </location>
</feature>
<dbReference type="AlphaFoldDB" id="A0AAV9DWN2"/>
<evidence type="ECO:0000256" key="1">
    <source>
        <dbReference type="SAM" id="MobiDB-lite"/>
    </source>
</evidence>
<evidence type="ECO:0000313" key="2">
    <source>
        <dbReference type="EMBL" id="KAK1304447.1"/>
    </source>
</evidence>
<organism evidence="2 3">
    <name type="scientific">Acorus calamus</name>
    <name type="common">Sweet flag</name>
    <dbReference type="NCBI Taxonomy" id="4465"/>
    <lineage>
        <taxon>Eukaryota</taxon>
        <taxon>Viridiplantae</taxon>
        <taxon>Streptophyta</taxon>
        <taxon>Embryophyta</taxon>
        <taxon>Tracheophyta</taxon>
        <taxon>Spermatophyta</taxon>
        <taxon>Magnoliopsida</taxon>
        <taxon>Liliopsida</taxon>
        <taxon>Acoraceae</taxon>
        <taxon>Acorus</taxon>
    </lineage>
</organism>
<protein>
    <submittedName>
        <fullName evidence="2">Uncharacterized protein</fullName>
    </submittedName>
</protein>
<sequence>MDELPRHRHLPLPPPRPLPQTPPLPPDSAKRTLTFWLWLKHVRLARDKPTRHISSQPNPVVARFVAESKSCINVITRDDNDEEEEMGSIPFTASLATDERFGLRFLAVHRNVAPKGVVHVLDQVCGVIFDDGNLFRNLLRRGWWLPGVGDVEDRRLMFVTFSKGNLLSREEITIFFNK</sequence>